<dbReference type="PANTHER" id="PTHR24321">
    <property type="entry name" value="DEHYDROGENASES, SHORT CHAIN"/>
    <property type="match status" value="1"/>
</dbReference>
<dbReference type="PANTHER" id="PTHR24321:SF14">
    <property type="entry name" value="SHORT-CHAIN TYPE DEHYDROGENASE_REDUCTASE BLR2146-RELATED"/>
    <property type="match status" value="1"/>
</dbReference>
<proteinExistence type="inferred from homology"/>
<dbReference type="Proteomes" id="UP000028782">
    <property type="component" value="Chromosome"/>
</dbReference>
<dbReference type="SUPFAM" id="SSF51735">
    <property type="entry name" value="NAD(P)-binding Rossmann-fold domains"/>
    <property type="match status" value="1"/>
</dbReference>
<dbReference type="GO" id="GO:0016491">
    <property type="term" value="F:oxidoreductase activity"/>
    <property type="evidence" value="ECO:0007669"/>
    <property type="project" value="UniProtKB-KW"/>
</dbReference>
<name>A0A076PYS5_COMTE</name>
<dbReference type="RefSeq" id="WP_051962237.1">
    <property type="nucleotide sequence ID" value="NZ_CP006704.1"/>
</dbReference>
<comment type="similarity">
    <text evidence="1">Belongs to the short-chain dehydrogenases/reductases (SDR) family.</text>
</comment>
<dbReference type="AlphaFoldDB" id="A0A076PYS5"/>
<dbReference type="GeneID" id="69561584"/>
<dbReference type="Pfam" id="PF13561">
    <property type="entry name" value="adh_short_C2"/>
    <property type="match status" value="1"/>
</dbReference>
<dbReference type="InterPro" id="IPR002347">
    <property type="entry name" value="SDR_fam"/>
</dbReference>
<organism evidence="3 4">
    <name type="scientific">Comamonas testosteroni TK102</name>
    <dbReference type="NCBI Taxonomy" id="1392005"/>
    <lineage>
        <taxon>Bacteria</taxon>
        <taxon>Pseudomonadati</taxon>
        <taxon>Pseudomonadota</taxon>
        <taxon>Betaproteobacteria</taxon>
        <taxon>Burkholderiales</taxon>
        <taxon>Comamonadaceae</taxon>
        <taxon>Comamonas</taxon>
    </lineage>
</organism>
<dbReference type="CDD" id="cd05233">
    <property type="entry name" value="SDR_c"/>
    <property type="match status" value="1"/>
</dbReference>
<dbReference type="PRINTS" id="PR00081">
    <property type="entry name" value="GDHRDH"/>
</dbReference>
<evidence type="ECO:0000256" key="2">
    <source>
        <dbReference type="ARBA" id="ARBA00023002"/>
    </source>
</evidence>
<dbReference type="Gene3D" id="3.40.50.720">
    <property type="entry name" value="NAD(P)-binding Rossmann-like Domain"/>
    <property type="match status" value="1"/>
</dbReference>
<sequence length="278" mass="29080">MTKPSLPGPHEGRFKDQVAIVTGGASGIGEATCRRLVAEGATVVVADVNAERAAALASELGSQANAQVFDAADVRSIERLIQDTIHRFGRLDVLHNNAALSSPAIHAKDRNAIDIEFEVWDQIMAVNLRGYLAGCKYALPTMIAQGGGAIVNTASTGGFAGDITRMAYSVSKAAIIGLTRQIATHHGAQGVRCNAVAPGLVLTPGTRGAAASVIDVMQRHLLVPEFGEPEDIAALVCFLASGEARYINGQTYIADGGMLAHNPTMADLVDMARKPKSL</sequence>
<protein>
    <submittedName>
        <fullName evidence="3">Short-chain dehydrogenase</fullName>
    </submittedName>
</protein>
<dbReference type="EMBL" id="CP006704">
    <property type="protein sequence ID" value="AIJ48522.1"/>
    <property type="molecule type" value="Genomic_DNA"/>
</dbReference>
<keyword evidence="2" id="KW-0560">Oxidoreductase</keyword>
<dbReference type="HOGENOM" id="CLU_010194_1_0_4"/>
<dbReference type="InterPro" id="IPR036291">
    <property type="entry name" value="NAD(P)-bd_dom_sf"/>
</dbReference>
<dbReference type="PRINTS" id="PR00080">
    <property type="entry name" value="SDRFAMILY"/>
</dbReference>
<gene>
    <name evidence="3" type="ORF">O987_22160</name>
</gene>
<evidence type="ECO:0000256" key="1">
    <source>
        <dbReference type="ARBA" id="ARBA00006484"/>
    </source>
</evidence>
<dbReference type="InterPro" id="IPR020904">
    <property type="entry name" value="Sc_DH/Rdtase_CS"/>
</dbReference>
<dbReference type="FunFam" id="3.40.50.720:FF:000084">
    <property type="entry name" value="Short-chain dehydrogenase reductase"/>
    <property type="match status" value="1"/>
</dbReference>
<accession>A0A076PYS5</accession>
<evidence type="ECO:0000313" key="3">
    <source>
        <dbReference type="EMBL" id="AIJ48522.1"/>
    </source>
</evidence>
<reference evidence="3 4" key="1">
    <citation type="journal article" date="2014" name="Genome Announc.">
        <title>Complete Genome Sequence of Polychlorinated Biphenyl Degrader Comamonas testosteroni TK102 (NBRC 109938).</title>
        <authorList>
            <person name="Fukuda K."/>
            <person name="Hosoyama A."/>
            <person name="Tsuchikane K."/>
            <person name="Ohji S."/>
            <person name="Yamazoe A."/>
            <person name="Fujita N."/>
            <person name="Shintani M."/>
            <person name="Kimbara K."/>
        </authorList>
    </citation>
    <scope>NUCLEOTIDE SEQUENCE [LARGE SCALE GENOMIC DNA]</scope>
    <source>
        <strain evidence="3">TK102</strain>
    </source>
</reference>
<evidence type="ECO:0000313" key="4">
    <source>
        <dbReference type="Proteomes" id="UP000028782"/>
    </source>
</evidence>
<dbReference type="PROSITE" id="PS00061">
    <property type="entry name" value="ADH_SHORT"/>
    <property type="match status" value="1"/>
</dbReference>
<dbReference type="KEGG" id="ctes:O987_22160"/>